<dbReference type="PANTHER" id="PTHR23357">
    <property type="entry name" value="RENALASE"/>
    <property type="match status" value="1"/>
</dbReference>
<name>A0A482WJK5_LAOST</name>
<organism evidence="2 3">
    <name type="scientific">Laodelphax striatellus</name>
    <name type="common">Small brown planthopper</name>
    <name type="synonym">Delphax striatella</name>
    <dbReference type="NCBI Taxonomy" id="195883"/>
    <lineage>
        <taxon>Eukaryota</taxon>
        <taxon>Metazoa</taxon>
        <taxon>Ecdysozoa</taxon>
        <taxon>Arthropoda</taxon>
        <taxon>Hexapoda</taxon>
        <taxon>Insecta</taxon>
        <taxon>Pterygota</taxon>
        <taxon>Neoptera</taxon>
        <taxon>Paraneoptera</taxon>
        <taxon>Hemiptera</taxon>
        <taxon>Auchenorrhyncha</taxon>
        <taxon>Fulgoroidea</taxon>
        <taxon>Delphacidae</taxon>
        <taxon>Criomorphinae</taxon>
        <taxon>Laodelphax</taxon>
    </lineage>
</organism>
<dbReference type="GO" id="GO:0016651">
    <property type="term" value="F:oxidoreductase activity, acting on NAD(P)H"/>
    <property type="evidence" value="ECO:0007669"/>
    <property type="project" value="InterPro"/>
</dbReference>
<dbReference type="Pfam" id="PF01593">
    <property type="entry name" value="Amino_oxidase"/>
    <property type="match status" value="1"/>
</dbReference>
<dbReference type="InterPro" id="IPR040174">
    <property type="entry name" value="RNLS"/>
</dbReference>
<dbReference type="Gene3D" id="3.50.50.60">
    <property type="entry name" value="FAD/NAD(P)-binding domain"/>
    <property type="match status" value="1"/>
</dbReference>
<feature type="domain" description="Amine oxidase" evidence="1">
    <location>
        <begin position="109"/>
        <end position="292"/>
    </location>
</feature>
<proteinExistence type="predicted"/>
<dbReference type="InterPro" id="IPR036188">
    <property type="entry name" value="FAD/NAD-bd_sf"/>
</dbReference>
<keyword evidence="3" id="KW-1185">Reference proteome</keyword>
<evidence type="ECO:0000259" key="1">
    <source>
        <dbReference type="Pfam" id="PF01593"/>
    </source>
</evidence>
<dbReference type="InterPro" id="IPR002937">
    <property type="entry name" value="Amino_oxidase"/>
</dbReference>
<dbReference type="Pfam" id="PF13450">
    <property type="entry name" value="NAD_binding_8"/>
    <property type="match status" value="1"/>
</dbReference>
<dbReference type="Gene3D" id="3.90.660.10">
    <property type="match status" value="1"/>
</dbReference>
<protein>
    <recommendedName>
        <fullName evidence="1">Amine oxidase domain-containing protein</fullName>
    </recommendedName>
</protein>
<comment type="caution">
    <text evidence="2">The sequence shown here is derived from an EMBL/GenBank/DDBJ whole genome shotgun (WGS) entry which is preliminary data.</text>
</comment>
<dbReference type="STRING" id="195883.A0A482WJK5"/>
<dbReference type="GO" id="GO:0005576">
    <property type="term" value="C:extracellular region"/>
    <property type="evidence" value="ECO:0007669"/>
    <property type="project" value="TreeGrafter"/>
</dbReference>
<dbReference type="Proteomes" id="UP000291343">
    <property type="component" value="Unassembled WGS sequence"/>
</dbReference>
<reference evidence="2 3" key="1">
    <citation type="journal article" date="2017" name="Gigascience">
        <title>Genome sequence of the small brown planthopper, Laodelphax striatellus.</title>
        <authorList>
            <person name="Zhu J."/>
            <person name="Jiang F."/>
            <person name="Wang X."/>
            <person name="Yang P."/>
            <person name="Bao Y."/>
            <person name="Zhao W."/>
            <person name="Wang W."/>
            <person name="Lu H."/>
            <person name="Wang Q."/>
            <person name="Cui N."/>
            <person name="Li J."/>
            <person name="Chen X."/>
            <person name="Luo L."/>
            <person name="Yu J."/>
            <person name="Kang L."/>
            <person name="Cui F."/>
        </authorList>
    </citation>
    <scope>NUCLEOTIDE SEQUENCE [LARGE SCALE GENOMIC DNA]</scope>
    <source>
        <strain evidence="2">Lst14</strain>
    </source>
</reference>
<dbReference type="OrthoDB" id="2161133at2759"/>
<accession>A0A482WJK5</accession>
<dbReference type="AlphaFoldDB" id="A0A482WJK5"/>
<gene>
    <name evidence="2" type="ORF">LSTR_LSTR009607</name>
</gene>
<evidence type="ECO:0000313" key="2">
    <source>
        <dbReference type="EMBL" id="RZF33416.1"/>
    </source>
</evidence>
<dbReference type="EMBL" id="QKKF02034075">
    <property type="protein sequence ID" value="RZF33416.1"/>
    <property type="molecule type" value="Genomic_DNA"/>
</dbReference>
<evidence type="ECO:0000313" key="3">
    <source>
        <dbReference type="Proteomes" id="UP000291343"/>
    </source>
</evidence>
<dbReference type="SUPFAM" id="SSF51905">
    <property type="entry name" value="FAD/NAD(P)-binding domain"/>
    <property type="match status" value="1"/>
</dbReference>
<dbReference type="InParanoid" id="A0A482WJK5"/>
<dbReference type="PANTHER" id="PTHR23357:SF1">
    <property type="entry name" value="RENALASE"/>
    <property type="match status" value="1"/>
</dbReference>
<dbReference type="SMR" id="A0A482WJK5"/>
<sequence length="345" mass="38926">MTTKMSTNILLVGGGVTSAILSKLLSSEIGKLKITVWEKQKFVGGRFYTSETYLGDTKYSLDLGAQYITTNDETMQQNSDIYESLLKSEALVNKKLNIKGLKPMLDRTNFFAPNGMSSIVEYLFKDSRVENIFCDCELEKLSSKDCKWEACSSSGKIELFDVVVLTIPIPEFFKIDGDLTKTIQSDISSNLSSVKYSSRYAVGLLFESPLTTEFDSEYIYHSDTFRFVAFDSWRQSNTGIANSAMLHSTVQFGEENPTHTKELEEKILNSINVEFPHWPKPVVTRFHRWDQSQVQEPYNSKPGAVVLSEKPLLIMGGDGFVGSTFDQCLFSAKKIFNLLKCETQH</sequence>